<name>A0AA47KM97_9GAMM</name>
<dbReference type="AlphaFoldDB" id="A0AA47KM97"/>
<proteinExistence type="predicted"/>
<evidence type="ECO:0000313" key="1">
    <source>
        <dbReference type="EMBL" id="WBA09368.1"/>
    </source>
</evidence>
<protein>
    <recommendedName>
        <fullName evidence="3">SIR2-like domain-containing protein</fullName>
    </recommendedName>
</protein>
<dbReference type="Proteomes" id="UP001164748">
    <property type="component" value="Chromosome"/>
</dbReference>
<evidence type="ECO:0000313" key="2">
    <source>
        <dbReference type="Proteomes" id="UP001164748"/>
    </source>
</evidence>
<sequence>MATIPLNEIYQHKLNFLIGAGASSGLFPTLWLPLKDSDNDKNNETIETLATKLDNLGEKYKSHHALLFMYYYENIIKPVCDFHLVDIRIPHDDECTNDEQCEVCKKIERRKGVIKNYATFIDSIVRLLQQKSDFQRRCNLFTTNYDGCVPLVADKLIKKGNLEFHINDGSSGFLERTLSARNFNNYVCQSGIFGRNSSDIPQINFINLHGSVYWRKSRDTIKVEYNSLDTAVVIPEQARESLDELSKILNNENKTTQDLLGLNVEISEEVRNEFWESYYRLPIVNPTKWKFHETVFEEHYYQMLRLLSYRLEEKNSILISFAFSFADEHIRNLIKRSLSNSTLQVFVCCFNDKEHETMHRYFSGYKNVTLIKFDGENLDFTKFNKAVFNADLLRDDV</sequence>
<accession>A0AA47KM97</accession>
<gene>
    <name evidence="1" type="ORF">N8M53_03945</name>
</gene>
<dbReference type="RefSeq" id="WP_269579556.1">
    <property type="nucleotide sequence ID" value="NZ_CP114588.1"/>
</dbReference>
<organism evidence="1 2">
    <name type="scientific">Salinivibrio kushneri</name>
    <dbReference type="NCBI Taxonomy" id="1908198"/>
    <lineage>
        <taxon>Bacteria</taxon>
        <taxon>Pseudomonadati</taxon>
        <taxon>Pseudomonadota</taxon>
        <taxon>Gammaproteobacteria</taxon>
        <taxon>Vibrionales</taxon>
        <taxon>Vibrionaceae</taxon>
        <taxon>Salinivibrio</taxon>
    </lineage>
</organism>
<dbReference type="EMBL" id="CP114588">
    <property type="protein sequence ID" value="WBA09368.1"/>
    <property type="molecule type" value="Genomic_DNA"/>
</dbReference>
<reference evidence="1" key="1">
    <citation type="submission" date="2022-09" db="EMBL/GenBank/DDBJ databases">
        <authorList>
            <person name="Li Z.-J."/>
        </authorList>
    </citation>
    <scope>NUCLEOTIDE SEQUENCE</scope>
    <source>
        <strain evidence="1">TGB11</strain>
    </source>
</reference>
<evidence type="ECO:0008006" key="3">
    <source>
        <dbReference type="Google" id="ProtNLM"/>
    </source>
</evidence>